<dbReference type="InterPro" id="IPR019028">
    <property type="entry name" value="CBM_49"/>
</dbReference>
<dbReference type="InterPro" id="IPR052879">
    <property type="entry name" value="Dd_Spore_Germination_Stalk"/>
</dbReference>
<evidence type="ECO:0000256" key="1">
    <source>
        <dbReference type="SAM" id="SignalP"/>
    </source>
</evidence>
<organism evidence="3 4">
    <name type="scientific">Polysphondylium violaceum</name>
    <dbReference type="NCBI Taxonomy" id="133409"/>
    <lineage>
        <taxon>Eukaryota</taxon>
        <taxon>Amoebozoa</taxon>
        <taxon>Evosea</taxon>
        <taxon>Eumycetozoa</taxon>
        <taxon>Dictyostelia</taxon>
        <taxon>Dictyosteliales</taxon>
        <taxon>Dictyosteliaceae</taxon>
        <taxon>Polysphondylium</taxon>
    </lineage>
</organism>
<keyword evidence="1" id="KW-0732">Signal</keyword>
<protein>
    <recommendedName>
        <fullName evidence="2">Carbohydrate binding domain-containing protein</fullName>
    </recommendedName>
</protein>
<dbReference type="PANTHER" id="PTHR33239">
    <property type="entry name" value="CELLULOSE-BINDING DOMAIN-CONTAINING PROTEIN-RELATED"/>
    <property type="match status" value="1"/>
</dbReference>
<feature type="signal peptide" evidence="1">
    <location>
        <begin position="1"/>
        <end position="20"/>
    </location>
</feature>
<dbReference type="GO" id="GO:0030198">
    <property type="term" value="P:extracellular matrix organization"/>
    <property type="evidence" value="ECO:0007669"/>
    <property type="project" value="TreeGrafter"/>
</dbReference>
<name>A0A8J4PW01_9MYCE</name>
<dbReference type="OrthoDB" id="20980at2759"/>
<feature type="chain" id="PRO_5035168382" description="Carbohydrate binding domain-containing protein" evidence="1">
    <location>
        <begin position="21"/>
        <end position="134"/>
    </location>
</feature>
<dbReference type="AlphaFoldDB" id="A0A8J4PW01"/>
<evidence type="ECO:0000313" key="3">
    <source>
        <dbReference type="EMBL" id="KAF2075053.1"/>
    </source>
</evidence>
<dbReference type="Pfam" id="PF09478">
    <property type="entry name" value="CBM49"/>
    <property type="match status" value="1"/>
</dbReference>
<dbReference type="EMBL" id="AJWJ01000116">
    <property type="protein sequence ID" value="KAF2075053.1"/>
    <property type="molecule type" value="Genomic_DNA"/>
</dbReference>
<gene>
    <name evidence="3" type="ORF">CYY_003620</name>
</gene>
<dbReference type="PANTHER" id="PTHR33239:SF12">
    <property type="entry name" value="CARBOHYDRATE BINDING DOMAIN-CONTAINING PROTEIN"/>
    <property type="match status" value="1"/>
</dbReference>
<proteinExistence type="predicted"/>
<dbReference type="GO" id="GO:0030246">
    <property type="term" value="F:carbohydrate binding"/>
    <property type="evidence" value="ECO:0007669"/>
    <property type="project" value="InterPro"/>
</dbReference>
<evidence type="ECO:0000259" key="2">
    <source>
        <dbReference type="SMART" id="SM01063"/>
    </source>
</evidence>
<evidence type="ECO:0000313" key="4">
    <source>
        <dbReference type="Proteomes" id="UP000695562"/>
    </source>
</evidence>
<dbReference type="GO" id="GO:0005201">
    <property type="term" value="F:extracellular matrix structural constituent"/>
    <property type="evidence" value="ECO:0007669"/>
    <property type="project" value="TreeGrafter"/>
</dbReference>
<dbReference type="GO" id="GO:0031012">
    <property type="term" value="C:extracellular matrix"/>
    <property type="evidence" value="ECO:0007669"/>
    <property type="project" value="TreeGrafter"/>
</dbReference>
<sequence>MYKAIIFIAIVLVAAAYAIGGTPQCSLTNKCVQAHQWMNDGVINTQFTCEIKNMGSGPIKNADIRLDNNQNLYNVWEIMTPNNGLSYDFIKWREQKPLAVGEVHQWGYIVKSDKPLDVTVCERGLVNPTASPAH</sequence>
<dbReference type="Proteomes" id="UP000695562">
    <property type="component" value="Unassembled WGS sequence"/>
</dbReference>
<accession>A0A8J4PW01</accession>
<reference evidence="3" key="1">
    <citation type="submission" date="2020-01" db="EMBL/GenBank/DDBJ databases">
        <title>Development of genomics and gene disruption for Polysphondylium violaceum indicates a role for the polyketide synthase stlB in stalk morphogenesis.</title>
        <authorList>
            <person name="Narita B."/>
            <person name="Kawabe Y."/>
            <person name="Kin K."/>
            <person name="Saito T."/>
            <person name="Gibbs R."/>
            <person name="Kuspa A."/>
            <person name="Muzny D."/>
            <person name="Queller D."/>
            <person name="Richards S."/>
            <person name="Strassman J."/>
            <person name="Sucgang R."/>
            <person name="Worley K."/>
            <person name="Schaap P."/>
        </authorList>
    </citation>
    <scope>NUCLEOTIDE SEQUENCE</scope>
    <source>
        <strain evidence="3">QSvi11</strain>
    </source>
</reference>
<comment type="caution">
    <text evidence="3">The sequence shown here is derived from an EMBL/GenBank/DDBJ whole genome shotgun (WGS) entry which is preliminary data.</text>
</comment>
<feature type="domain" description="Carbohydrate binding" evidence="2">
    <location>
        <begin position="27"/>
        <end position="113"/>
    </location>
</feature>
<dbReference type="SMART" id="SM01063">
    <property type="entry name" value="CBM49"/>
    <property type="match status" value="1"/>
</dbReference>
<keyword evidence="4" id="KW-1185">Reference proteome</keyword>